<feature type="region of interest" description="Disordered" evidence="1">
    <location>
        <begin position="309"/>
        <end position="345"/>
    </location>
</feature>
<dbReference type="Proteomes" id="UP001189429">
    <property type="component" value="Unassembled WGS sequence"/>
</dbReference>
<accession>A0ABN9UY65</accession>
<sequence length="1683" mass="184685">MLSSGVPAALPALCVALIAGLGWRTSPPQPVPEPPRETPVWLDGVGDGPSAASLGLHLVVSLFSPVWISLADRCFNCCQRRQGPGHHEWCADLPCGARARVSYDGDIMDHERVVVWPSRRVEDGELVDPHVYWVLSPDGDLWEELLSGASPADGPSGGERLANGGAADGRKLYSFRERPSLARLVELADECRVAMEARGQVELASGRLLEGGDVFPWAGRCQSPTGEWETLWLTPPQGHVWALAEPVPDLDIGTIVDPTSETLIGAGVDALWLRRGRALRLELMPRGDVASWKSRRVAELSRLLEVAAPAAAPGSPPPDGALEAAAASGAEGPPGPDGAPSAVALAAAASDDTRTLWVERDDQGERYKEFRKAVNESLSYDWGHQRLEGGLTCLHTCKMMHRTAGTPRAWLEKFLRDKNILRPLVEALEEAGCFDQVNLGGLACLEVIVRRLNAIVGAYKRAGAPSLANAKCLAPLGEADELMAPSLRNHVSRRAKEDWEVEQSMKKAEAVDARRVPPQGPAVGTRGEVAAAVAAEKAQPGEWAPPGWYHNLARASPLPPSDFERDLFPVPMMMAPGDSARGRRSQRRTHARQHEVELVNRALRSLNWLAGFKGAAASPSPGASTLDKHAALQQHLLREAHRRQAAAPEVMPTAEAALRELLRGQSVYVTDSAPRNLVSYQPGKVSLPDSVLDCRFIEDIVSPGCRSFLEEDHKRMRLEPETVDFDSMPRLYMDPVLKRNSKSYRTFLRDLAGRGLLGVTARPAESVGLFFVAKSNGAQRMIIDARRSNGHFRTPPGVQLLSSEGFGRIEIELPLGVLLSSDEGQRLLGAFTVYVATTDGREDLGRYFCLPAVPKHVFDGIQVTGVPGDAPPDALVRPYLAVLPMGFTWSLCLAQAANEDRVCRRPSLCRAMPAGRQQPLIQDQAEAFVLRAASRGVGGAYVHVDNLGAVSDDADLSDRMSESHGGAGEALGTELDGARLRSGITSSRFWKLERGLTGLPARGRCSGQALEKVIGHCTFCGLAARESLSIFHAVYKFISELVAFRGVLLFLGRDWWLPWNPCVLETDASLAGWAMAQSFWEPSQVASVGRVSERSRFKRVGAHSARESALTSAHLFRDESGEWRSQLLGDEPQLDDGEVVADFPEVPWQLLRGSAWKTVRKEVWGLSEGILVLEARALVKAIRRLARTRYGSCIRQFFLCDNMAVVLAFARSRSQDFKLLVQIRRFSAYALALGIAPYFRWIPSEFNQSDAGGRDHSEVSSKLLTDVLDQQARLESRPCQPPLPPSVALEGLAPAGGAGDDVAGAGEGDESSGSDSLVNHATAAARRSRRLQDSRRRRRAALYTDMIMQTAAGGPTLLERLAVTRRTRERYAKYLDRFYLHADLTDDELVGSSDETVDRWVCDYFTAMYLSGEQSSLGGQTGAALIDRHPAFGRRGGRALPRTWRALKAWRRLAPSRTRRALPLAVWSAVMWRLVDKGLPFMALFLAVGLSAYSRPSSLLTARKCDLVPPSRATVDSWSLLTHPEEEGRPSKTNRYDEGCLLDSSYLRGLGPLFAELRGHGDRTKLWPFTCLELSQAVQLAAAEIGAGKLTLYQLRHSGASIDASRRTRSLEEIRRRGCWAQAKSMHRYEHSSRLSAEYERFPADQRRLYEACEVHLMKIMLGHAHPVRFSHRMLTWQSRVPS</sequence>
<evidence type="ECO:0000256" key="1">
    <source>
        <dbReference type="SAM" id="MobiDB-lite"/>
    </source>
</evidence>
<reference evidence="2" key="1">
    <citation type="submission" date="2023-10" db="EMBL/GenBank/DDBJ databases">
        <authorList>
            <person name="Chen Y."/>
            <person name="Shah S."/>
            <person name="Dougan E. K."/>
            <person name="Thang M."/>
            <person name="Chan C."/>
        </authorList>
    </citation>
    <scope>NUCLEOTIDE SEQUENCE [LARGE SCALE GENOMIC DNA]</scope>
</reference>
<organism evidence="2 3">
    <name type="scientific">Prorocentrum cordatum</name>
    <dbReference type="NCBI Taxonomy" id="2364126"/>
    <lineage>
        <taxon>Eukaryota</taxon>
        <taxon>Sar</taxon>
        <taxon>Alveolata</taxon>
        <taxon>Dinophyceae</taxon>
        <taxon>Prorocentrales</taxon>
        <taxon>Prorocentraceae</taxon>
        <taxon>Prorocentrum</taxon>
    </lineage>
</organism>
<feature type="region of interest" description="Disordered" evidence="1">
    <location>
        <begin position="1298"/>
        <end position="1335"/>
    </location>
</feature>
<name>A0ABN9UY65_9DINO</name>
<feature type="compositionally biased region" description="Low complexity" evidence="1">
    <location>
        <begin position="320"/>
        <end position="331"/>
    </location>
</feature>
<dbReference type="EMBL" id="CAUYUJ010016424">
    <property type="protein sequence ID" value="CAK0865180.1"/>
    <property type="molecule type" value="Genomic_DNA"/>
</dbReference>
<evidence type="ECO:0000313" key="2">
    <source>
        <dbReference type="EMBL" id="CAK0865180.1"/>
    </source>
</evidence>
<comment type="caution">
    <text evidence="2">The sequence shown here is derived from an EMBL/GenBank/DDBJ whole genome shotgun (WGS) entry which is preliminary data.</text>
</comment>
<protein>
    <submittedName>
        <fullName evidence="2">Uncharacterized protein</fullName>
    </submittedName>
</protein>
<keyword evidence="3" id="KW-1185">Reference proteome</keyword>
<proteinExistence type="predicted"/>
<evidence type="ECO:0000313" key="3">
    <source>
        <dbReference type="Proteomes" id="UP001189429"/>
    </source>
</evidence>
<gene>
    <name evidence="2" type="ORF">PCOR1329_LOCUS52767</name>
</gene>